<sequence length="82" mass="9034">MTTHEQPDDANGFNLHAQELLQRFHGWPLWKIRMVLKEADILLGETLVLDVRAEAFTAKAKEFADAAAQGFPTALGTRGLGS</sequence>
<keyword evidence="2" id="KW-1185">Reference proteome</keyword>
<protein>
    <submittedName>
        <fullName evidence="1">Uncharacterized protein</fullName>
    </submittedName>
</protein>
<dbReference type="KEGG" id="moz:MoryE10_03120"/>
<evidence type="ECO:0000313" key="1">
    <source>
        <dbReference type="EMBL" id="BBL69706.1"/>
    </source>
</evidence>
<proteinExistence type="predicted"/>
<evidence type="ECO:0000313" key="2">
    <source>
        <dbReference type="Proteomes" id="UP000824988"/>
    </source>
</evidence>
<accession>A0A8D5AJ58</accession>
<name>A0A8D5AJ58_9GAMM</name>
<gene>
    <name evidence="1" type="ORF">MoryE10_03120</name>
</gene>
<organism evidence="1 2">
    <name type="scientific">Methylogaea oryzae</name>
    <dbReference type="NCBI Taxonomy" id="1295382"/>
    <lineage>
        <taxon>Bacteria</taxon>
        <taxon>Pseudomonadati</taxon>
        <taxon>Pseudomonadota</taxon>
        <taxon>Gammaproteobacteria</taxon>
        <taxon>Methylococcales</taxon>
        <taxon>Methylococcaceae</taxon>
        <taxon>Methylogaea</taxon>
    </lineage>
</organism>
<reference evidence="1" key="1">
    <citation type="submission" date="2019-06" db="EMBL/GenBank/DDBJ databases">
        <title>Complete genome sequence of Methylogaea oryzae strain JCM16910.</title>
        <authorList>
            <person name="Asakawa S."/>
        </authorList>
    </citation>
    <scope>NUCLEOTIDE SEQUENCE</scope>
    <source>
        <strain evidence="1">E10</strain>
    </source>
</reference>
<dbReference type="RefSeq" id="WP_054772752.1">
    <property type="nucleotide sequence ID" value="NZ_AP019782.1"/>
</dbReference>
<dbReference type="AlphaFoldDB" id="A0A8D5AJ58"/>
<dbReference type="Proteomes" id="UP000824988">
    <property type="component" value="Chromosome"/>
</dbReference>
<dbReference type="EMBL" id="AP019782">
    <property type="protein sequence ID" value="BBL69706.1"/>
    <property type="molecule type" value="Genomic_DNA"/>
</dbReference>